<evidence type="ECO:0000259" key="1">
    <source>
        <dbReference type="Pfam" id="PF12680"/>
    </source>
</evidence>
<feature type="domain" description="SnoaL-like" evidence="1">
    <location>
        <begin position="9"/>
        <end position="109"/>
    </location>
</feature>
<dbReference type="Gene3D" id="3.10.450.50">
    <property type="match status" value="1"/>
</dbReference>
<accession>A0A1M7V0F7</accession>
<dbReference type="Pfam" id="PF12680">
    <property type="entry name" value="SnoaL_2"/>
    <property type="match status" value="1"/>
</dbReference>
<dbReference type="InterPro" id="IPR037401">
    <property type="entry name" value="SnoaL-like"/>
</dbReference>
<name>A0A1M7V0F7_9ACTN</name>
<protein>
    <submittedName>
        <fullName evidence="2">SnoaL-like domain-containing protein</fullName>
    </submittedName>
</protein>
<dbReference type="OrthoDB" id="9808719at2"/>
<dbReference type="RefSeq" id="WP_072921096.1">
    <property type="nucleotide sequence ID" value="NZ_FRDM01000057.1"/>
</dbReference>
<sequence>MPEDTATQVQRYIAAWNETEPQARRRAVAALFTEDARYVDPLVDVRGHEGIDATIAAVHEQFPGWVFRLAGPVDVHHDQVRFTWGLGPEGEEPPVIGSDVAVTHADGRFDRVSGFLDRVPQQ</sequence>
<proteinExistence type="predicted"/>
<gene>
    <name evidence="2" type="ORF">SAMN05660350_04751</name>
</gene>
<organism evidence="2 3">
    <name type="scientific">Geodermatophilus obscurus</name>
    <dbReference type="NCBI Taxonomy" id="1861"/>
    <lineage>
        <taxon>Bacteria</taxon>
        <taxon>Bacillati</taxon>
        <taxon>Actinomycetota</taxon>
        <taxon>Actinomycetes</taxon>
        <taxon>Geodermatophilales</taxon>
        <taxon>Geodermatophilaceae</taxon>
        <taxon>Geodermatophilus</taxon>
    </lineage>
</organism>
<dbReference type="EMBL" id="FRDM01000057">
    <property type="protein sequence ID" value="SHN88761.1"/>
    <property type="molecule type" value="Genomic_DNA"/>
</dbReference>
<dbReference type="InterPro" id="IPR032710">
    <property type="entry name" value="NTF2-like_dom_sf"/>
</dbReference>
<evidence type="ECO:0000313" key="3">
    <source>
        <dbReference type="Proteomes" id="UP000184428"/>
    </source>
</evidence>
<evidence type="ECO:0000313" key="2">
    <source>
        <dbReference type="EMBL" id="SHN88761.1"/>
    </source>
</evidence>
<dbReference type="SUPFAM" id="SSF54427">
    <property type="entry name" value="NTF2-like"/>
    <property type="match status" value="1"/>
</dbReference>
<dbReference type="AlphaFoldDB" id="A0A1M7V0F7"/>
<reference evidence="2 3" key="1">
    <citation type="submission" date="2016-12" db="EMBL/GenBank/DDBJ databases">
        <authorList>
            <person name="Song W.-J."/>
            <person name="Kurnit D.M."/>
        </authorList>
    </citation>
    <scope>NUCLEOTIDE SEQUENCE [LARGE SCALE GENOMIC DNA]</scope>
    <source>
        <strain evidence="2 3">DSM 43162</strain>
    </source>
</reference>
<dbReference type="Proteomes" id="UP000184428">
    <property type="component" value="Unassembled WGS sequence"/>
</dbReference>